<dbReference type="PANTHER" id="PTHR11645:SF0">
    <property type="entry name" value="PYRROLINE-5-CARBOXYLATE REDUCTASE 3"/>
    <property type="match status" value="1"/>
</dbReference>
<dbReference type="PIRSF" id="PIRSF000193">
    <property type="entry name" value="Pyrrol-5-carb_rd"/>
    <property type="match status" value="1"/>
</dbReference>
<dbReference type="Proteomes" id="UP000831495">
    <property type="component" value="Chromosome"/>
</dbReference>
<dbReference type="RefSeq" id="WP_249514420.1">
    <property type="nucleotide sequence ID" value="NZ_CP093366.1"/>
</dbReference>
<evidence type="ECO:0000256" key="4">
    <source>
        <dbReference type="ARBA" id="ARBA00023002"/>
    </source>
</evidence>
<comment type="pathway">
    <text evidence="5">Amino-acid biosynthesis; L-proline biosynthesis; L-proline from L-glutamate 5-semialdehyde: step 1/1.</text>
</comment>
<dbReference type="SUPFAM" id="SSF51735">
    <property type="entry name" value="NAD(P)-binding Rossmann-fold domains"/>
    <property type="match status" value="1"/>
</dbReference>
<sequence>MKIGLIGAGRIGSALVKGLLKAQIEPDDIFVLQSRRQTAQKLAQQYHLNLVADTAQLQCDIVIIAIPGSAVAQVVKKLNQTYAGLIVSFAGGDLQVMNQSLQHGARFIKAVPNTAIEIGQGIVPLSFAADESAANKQLIQDLFHKVGQVYVVPEEQLGIYGTIAGCTPAYVGVMLEALSDAGVLHGMNREDSRAIILQMLAGTAQLAQEENMALSSIKDYSATPGGSTIRGVAALEEFGARNAFIQAVNASEK</sequence>
<evidence type="ECO:0000259" key="6">
    <source>
        <dbReference type="Pfam" id="PF03807"/>
    </source>
</evidence>
<keyword evidence="5" id="KW-0963">Cytoplasm</keyword>
<keyword evidence="5" id="KW-0028">Amino-acid biosynthesis</keyword>
<evidence type="ECO:0000313" key="9">
    <source>
        <dbReference type="Proteomes" id="UP000831495"/>
    </source>
</evidence>
<gene>
    <name evidence="5" type="primary">proC</name>
    <name evidence="8" type="ORF">MOO45_00165</name>
</gene>
<name>A0ABY4P972_9LACO</name>
<organism evidence="8 9">
    <name type="scientific">Bombilactobacillus folatiphilus</name>
    <dbReference type="NCBI Taxonomy" id="2923362"/>
    <lineage>
        <taxon>Bacteria</taxon>
        <taxon>Bacillati</taxon>
        <taxon>Bacillota</taxon>
        <taxon>Bacilli</taxon>
        <taxon>Lactobacillales</taxon>
        <taxon>Lactobacillaceae</taxon>
        <taxon>Bombilactobacillus</taxon>
    </lineage>
</organism>
<protein>
    <recommendedName>
        <fullName evidence="5">Pyrroline-5-carboxylate reductase</fullName>
        <shortName evidence="5">P5C reductase</shortName>
        <shortName evidence="5">P5CR</shortName>
        <ecNumber evidence="5">1.5.1.2</ecNumber>
    </recommendedName>
    <alternativeName>
        <fullName evidence="5">PCA reductase</fullName>
    </alternativeName>
</protein>
<comment type="subcellular location">
    <subcellularLocation>
        <location evidence="5">Cytoplasm</location>
    </subcellularLocation>
</comment>
<keyword evidence="4 5" id="KW-0560">Oxidoreductase</keyword>
<dbReference type="InterPro" id="IPR028939">
    <property type="entry name" value="P5C_Rdtase_cat_N"/>
</dbReference>
<dbReference type="Gene3D" id="3.40.50.720">
    <property type="entry name" value="NAD(P)-binding Rossmann-like Domain"/>
    <property type="match status" value="1"/>
</dbReference>
<keyword evidence="3 5" id="KW-0521">NADP</keyword>
<dbReference type="InterPro" id="IPR029036">
    <property type="entry name" value="P5CR_dimer"/>
</dbReference>
<dbReference type="HAMAP" id="MF_01925">
    <property type="entry name" value="P5C_reductase"/>
    <property type="match status" value="1"/>
</dbReference>
<dbReference type="Gene3D" id="1.10.3730.10">
    <property type="entry name" value="ProC C-terminal domain-like"/>
    <property type="match status" value="1"/>
</dbReference>
<reference evidence="8" key="1">
    <citation type="journal article" date="2022" name="Int. J. Syst. Evol. Microbiol.">
        <title>Apilactobacillus apisilvae sp. nov., Nicolia spurrieriana gen. nov. sp. nov., Bombilactobacillus folatiphilus sp. nov. and Bombilactobacillus thymidiniphilus sp. nov., four new lactic acid bacterial isolates from stingless bees Tetragonula carbonaria and Austroplebeia australis.</title>
        <authorList>
            <person name="Oliphant S.A."/>
            <person name="Watson-Haigh N.S."/>
            <person name="Sumby K.M."/>
            <person name="Gardner J."/>
            <person name="Groom S."/>
            <person name="Jiranek V."/>
        </authorList>
    </citation>
    <scope>NUCLEOTIDE SEQUENCE</scope>
    <source>
        <strain evidence="8">SG4_D2</strain>
    </source>
</reference>
<dbReference type="InterPro" id="IPR000304">
    <property type="entry name" value="Pyrroline-COOH_reductase"/>
</dbReference>
<proteinExistence type="inferred from homology"/>
<dbReference type="InterPro" id="IPR036291">
    <property type="entry name" value="NAD(P)-bd_dom_sf"/>
</dbReference>
<dbReference type="Pfam" id="PF03807">
    <property type="entry name" value="F420_oxidored"/>
    <property type="match status" value="1"/>
</dbReference>
<keyword evidence="2 5" id="KW-0641">Proline biosynthesis</keyword>
<dbReference type="InterPro" id="IPR008927">
    <property type="entry name" value="6-PGluconate_DH-like_C_sf"/>
</dbReference>
<comment type="catalytic activity">
    <reaction evidence="5">
        <text>L-proline + NADP(+) = (S)-1-pyrroline-5-carboxylate + NADPH + 2 H(+)</text>
        <dbReference type="Rhea" id="RHEA:14109"/>
        <dbReference type="ChEBI" id="CHEBI:15378"/>
        <dbReference type="ChEBI" id="CHEBI:17388"/>
        <dbReference type="ChEBI" id="CHEBI:57783"/>
        <dbReference type="ChEBI" id="CHEBI:58349"/>
        <dbReference type="ChEBI" id="CHEBI:60039"/>
        <dbReference type="EC" id="1.5.1.2"/>
    </reaction>
</comment>
<keyword evidence="9" id="KW-1185">Reference proteome</keyword>
<dbReference type="Pfam" id="PF14748">
    <property type="entry name" value="P5CR_dimer"/>
    <property type="match status" value="1"/>
</dbReference>
<comment type="catalytic activity">
    <reaction evidence="5">
        <text>L-proline + NAD(+) = (S)-1-pyrroline-5-carboxylate + NADH + 2 H(+)</text>
        <dbReference type="Rhea" id="RHEA:14105"/>
        <dbReference type="ChEBI" id="CHEBI:15378"/>
        <dbReference type="ChEBI" id="CHEBI:17388"/>
        <dbReference type="ChEBI" id="CHEBI:57540"/>
        <dbReference type="ChEBI" id="CHEBI:57945"/>
        <dbReference type="ChEBI" id="CHEBI:60039"/>
        <dbReference type="EC" id="1.5.1.2"/>
    </reaction>
</comment>
<dbReference type="PANTHER" id="PTHR11645">
    <property type="entry name" value="PYRROLINE-5-CARBOXYLATE REDUCTASE"/>
    <property type="match status" value="1"/>
</dbReference>
<dbReference type="EMBL" id="CP093366">
    <property type="protein sequence ID" value="UQS82150.1"/>
    <property type="molecule type" value="Genomic_DNA"/>
</dbReference>
<evidence type="ECO:0000256" key="3">
    <source>
        <dbReference type="ARBA" id="ARBA00022857"/>
    </source>
</evidence>
<accession>A0ABY4P972</accession>
<comment type="similarity">
    <text evidence="1 5">Belongs to the pyrroline-5-carboxylate reductase family.</text>
</comment>
<dbReference type="EC" id="1.5.1.2" evidence="5"/>
<evidence type="ECO:0000256" key="5">
    <source>
        <dbReference type="HAMAP-Rule" id="MF_01925"/>
    </source>
</evidence>
<feature type="domain" description="Pyrroline-5-carboxylate reductase dimerisation" evidence="7">
    <location>
        <begin position="154"/>
        <end position="251"/>
    </location>
</feature>
<evidence type="ECO:0000256" key="2">
    <source>
        <dbReference type="ARBA" id="ARBA00022650"/>
    </source>
</evidence>
<evidence type="ECO:0000313" key="8">
    <source>
        <dbReference type="EMBL" id="UQS82150.1"/>
    </source>
</evidence>
<evidence type="ECO:0000256" key="1">
    <source>
        <dbReference type="ARBA" id="ARBA00005525"/>
    </source>
</evidence>
<comment type="function">
    <text evidence="5">Catalyzes the reduction of 1-pyrroline-5-carboxylate (PCA) to L-proline.</text>
</comment>
<feature type="domain" description="Pyrroline-5-carboxylate reductase catalytic N-terminal" evidence="6">
    <location>
        <begin position="2"/>
        <end position="89"/>
    </location>
</feature>
<evidence type="ECO:0000259" key="7">
    <source>
        <dbReference type="Pfam" id="PF14748"/>
    </source>
</evidence>
<dbReference type="SUPFAM" id="SSF48179">
    <property type="entry name" value="6-phosphogluconate dehydrogenase C-terminal domain-like"/>
    <property type="match status" value="1"/>
</dbReference>